<dbReference type="STRING" id="349124.Hhal_1530"/>
<dbReference type="Pfam" id="PF13432">
    <property type="entry name" value="TPR_16"/>
    <property type="match status" value="5"/>
</dbReference>
<dbReference type="CDD" id="cd01901">
    <property type="entry name" value="Ntn_hydrolase"/>
    <property type="match status" value="1"/>
</dbReference>
<name>A1WX85_HALHL</name>
<dbReference type="InterPro" id="IPR051012">
    <property type="entry name" value="CellSynth/LPSAsmb/PSIAsmb"/>
</dbReference>
<dbReference type="eggNOG" id="COG0457">
    <property type="taxonomic scope" value="Bacteria"/>
</dbReference>
<dbReference type="SUPFAM" id="SSF48452">
    <property type="entry name" value="TPR-like"/>
    <property type="match status" value="4"/>
</dbReference>
<dbReference type="AlphaFoldDB" id="A1WX85"/>
<reference evidence="5" key="1">
    <citation type="submission" date="2006-12" db="EMBL/GenBank/DDBJ databases">
        <title>Complete sequence of Halorhodospira halophila SL1.</title>
        <authorList>
            <consortium name="US DOE Joint Genome Institute"/>
            <person name="Copeland A."/>
            <person name="Lucas S."/>
            <person name="Lapidus A."/>
            <person name="Barry K."/>
            <person name="Detter J.C."/>
            <person name="Glavina del Rio T."/>
            <person name="Hammon N."/>
            <person name="Israni S."/>
            <person name="Dalin E."/>
            <person name="Tice H."/>
            <person name="Pitluck S."/>
            <person name="Saunders E."/>
            <person name="Brettin T."/>
            <person name="Bruce D."/>
            <person name="Han C."/>
            <person name="Tapia R."/>
            <person name="Schmutz J."/>
            <person name="Larimer F."/>
            <person name="Land M."/>
            <person name="Hauser L."/>
            <person name="Kyrpides N."/>
            <person name="Mikhailova N."/>
            <person name="Hoff W."/>
            <person name="Richardson P."/>
        </authorList>
    </citation>
    <scope>NUCLEOTIDE SEQUENCE [LARGE SCALE GENOMIC DNA]</scope>
    <source>
        <strain evidence="5">DSM 244 / SL1</strain>
    </source>
</reference>
<dbReference type="Pfam" id="PF14559">
    <property type="entry name" value="TPR_19"/>
    <property type="match status" value="4"/>
</dbReference>
<dbReference type="Gene3D" id="1.25.40.10">
    <property type="entry name" value="Tetratricopeptide repeat domain"/>
    <property type="match status" value="5"/>
</dbReference>
<keyword evidence="1" id="KW-0677">Repeat</keyword>
<feature type="repeat" description="TPR" evidence="3">
    <location>
        <begin position="555"/>
        <end position="588"/>
    </location>
</feature>
<dbReference type="SMART" id="SM00028">
    <property type="entry name" value="TPR"/>
    <property type="match status" value="17"/>
</dbReference>
<protein>
    <submittedName>
        <fullName evidence="4">Tetratricopeptide TPR_2 repeat protein</fullName>
    </submittedName>
</protein>
<proteinExistence type="predicted"/>
<evidence type="ECO:0000256" key="2">
    <source>
        <dbReference type="ARBA" id="ARBA00022803"/>
    </source>
</evidence>
<dbReference type="HOGENOM" id="CLU_007251_0_1_6"/>
<keyword evidence="5" id="KW-1185">Reference proteome</keyword>
<gene>
    <name evidence="4" type="ordered locus">Hhal_1530</name>
</gene>
<dbReference type="eggNOG" id="COG3118">
    <property type="taxonomic scope" value="Bacteria"/>
</dbReference>
<evidence type="ECO:0000256" key="3">
    <source>
        <dbReference type="PROSITE-ProRule" id="PRU00339"/>
    </source>
</evidence>
<reference evidence="4 5" key="2">
    <citation type="journal article" date="2013" name="Stand. Genomic Sci.">
        <title>Complete genome sequence of Halorhodospira halophila SL1.</title>
        <authorList>
            <person name="Challacombe J.F."/>
            <person name="Majid S."/>
            <person name="Deole R."/>
            <person name="Brettin T.S."/>
            <person name="Bruce D."/>
            <person name="Delano S.F."/>
            <person name="Detter J.C."/>
            <person name="Gleasner C.D."/>
            <person name="Han C.S."/>
            <person name="Misra M."/>
            <person name="Reitenga K.G."/>
            <person name="Mikhailova N."/>
            <person name="Woyke T."/>
            <person name="Pitluck S."/>
            <person name="Nolan M."/>
            <person name="Land M.L."/>
            <person name="Saunders E."/>
            <person name="Tapia R."/>
            <person name="Lapidus A."/>
            <person name="Ivanova N."/>
            <person name="Hoff W.D."/>
        </authorList>
    </citation>
    <scope>NUCLEOTIDE SEQUENCE [LARGE SCALE GENOMIC DNA]</scope>
    <source>
        <strain evidence="5">DSM 244 / SL1</strain>
    </source>
</reference>
<evidence type="ECO:0000256" key="1">
    <source>
        <dbReference type="ARBA" id="ARBA00022737"/>
    </source>
</evidence>
<dbReference type="PANTHER" id="PTHR45586:SF1">
    <property type="entry name" value="LIPOPOLYSACCHARIDE ASSEMBLY PROTEIN B"/>
    <property type="match status" value="1"/>
</dbReference>
<dbReference type="InterPro" id="IPR019734">
    <property type="entry name" value="TPR_rpt"/>
</dbReference>
<evidence type="ECO:0000313" key="5">
    <source>
        <dbReference type="Proteomes" id="UP000000647"/>
    </source>
</evidence>
<feature type="repeat" description="TPR" evidence="3">
    <location>
        <begin position="351"/>
        <end position="384"/>
    </location>
</feature>
<dbReference type="PROSITE" id="PS50005">
    <property type="entry name" value="TPR"/>
    <property type="match status" value="3"/>
</dbReference>
<dbReference type="eggNOG" id="COG5010">
    <property type="taxonomic scope" value="Bacteria"/>
</dbReference>
<dbReference type="EMBL" id="CP000544">
    <property type="protein sequence ID" value="ABM62297.1"/>
    <property type="molecule type" value="Genomic_DNA"/>
</dbReference>
<dbReference type="KEGG" id="hha:Hhal_1530"/>
<dbReference type="InterPro" id="IPR011990">
    <property type="entry name" value="TPR-like_helical_dom_sf"/>
</dbReference>
<accession>A1WX85</accession>
<keyword evidence="2 3" id="KW-0802">TPR repeat</keyword>
<dbReference type="Proteomes" id="UP000000647">
    <property type="component" value="Chromosome"/>
</dbReference>
<organism evidence="4 5">
    <name type="scientific">Halorhodospira halophila (strain DSM 244 / SL1)</name>
    <name type="common">Ectothiorhodospira halophila (strain DSM 244 / SL1)</name>
    <dbReference type="NCBI Taxonomy" id="349124"/>
    <lineage>
        <taxon>Bacteria</taxon>
        <taxon>Pseudomonadati</taxon>
        <taxon>Pseudomonadota</taxon>
        <taxon>Gammaproteobacteria</taxon>
        <taxon>Chromatiales</taxon>
        <taxon>Ectothiorhodospiraceae</taxon>
        <taxon>Halorhodospira</taxon>
    </lineage>
</organism>
<dbReference type="PANTHER" id="PTHR45586">
    <property type="entry name" value="TPR REPEAT-CONTAINING PROTEIN PA4667"/>
    <property type="match status" value="1"/>
</dbReference>
<feature type="repeat" description="TPR" evidence="3">
    <location>
        <begin position="180"/>
        <end position="213"/>
    </location>
</feature>
<sequence>MVGCEAWQGLSEEEYLERAAEQLEAGEYRAAVLDYRNALQKVETPETRGQLGLAYAGDGDTDAAINHLTRALEQGAEPKRYAPTLARLYHETRQHGELVDFEYEALEGEAKARVFAYRAVAAYHRGDDEAGSELLTAAVSEAADLPELELAKAFGALVAGDRAQAASHLEAAVALDEDYYPAWTLRGSLAEVVGERQSAREAFDRAVDLRPDYVSDRFSRAMVRLREEDFEGARADAEQLVEGAPGFAGGYFLMGLVELEGDSPDEARTQFEEALARQREYRPARPYLAGLELERGNLAQAEHHLNRYHASGPGSVTSYTLRARLYMAQDQPEEAREVLSEALAERPEWVSELGDRLGALYLDTGDVESGIQTLRRVLDAQPDALETREVLGTALLLAGDEEKGLEELEAVASADGALRAADLTLVQAYIEAGRFEAAAVAAERTQDKAPEDPVGYNLRAAVLLGQGDRPGARRVLREGLEAVPDSADLAMNLSSLERARGEAEAGIEVLRGVHQAVPDEPRVAMRLAEWLIQMDSAAEGLSVLEQTLEERPEDAQFLGEAARIYGMAGEDREARRLLERATELDPDAADLHYLLALARAAAGDEQGSVEALESALSADPSHYSAAHARSRQLARQGQREEAEEVFAPVAEANPDAPEVHAHQGWLAYRDGRFARAAEHYGHALSGRMERSWVLEGYTAKRAADDLDAGIDRLNDWLSANPADAQMRHVLGSALLEAGRDEDAIQVYTHLLQQREQDPLALNNLAWLLREDAPDQALEYARRAYDLAPGEAAVLDTLGVVLLRNDRTSDAVEYLDQAVALAGGDPDVQLNLARALRADGQVSQARDILEQLLEAHADFSGRQDAEEMLTNLGD</sequence>
<evidence type="ECO:0000313" key="4">
    <source>
        <dbReference type="EMBL" id="ABM62297.1"/>
    </source>
</evidence>